<dbReference type="Gene3D" id="3.50.50.60">
    <property type="entry name" value="FAD/NAD(P)-binding domain"/>
    <property type="match status" value="1"/>
</dbReference>
<protein>
    <submittedName>
        <fullName evidence="2">Guanosine nucleotide diphosphate dissociation inhibitor 2</fullName>
    </submittedName>
</protein>
<gene>
    <name evidence="2" type="ORF">ZEAMMB73_Zm00001d038200</name>
</gene>
<dbReference type="EMBL" id="CM000782">
    <property type="protein sequence ID" value="AQK86026.1"/>
    <property type="molecule type" value="Genomic_DNA"/>
</dbReference>
<dbReference type="GO" id="GO:0005092">
    <property type="term" value="F:GDP-dissociation inhibitor activity"/>
    <property type="evidence" value="ECO:0007669"/>
    <property type="project" value="InterPro"/>
</dbReference>
<proteinExistence type="inferred from homology"/>
<sequence>MDEEYDVIVLGTGLKECILSGLLSVDGLKVAACSLQNGGDDRKVRVSISGFPKPPCLLASASRRRMDCGCYWRCCGRGSKGLDNHRFGAEQLPGRW</sequence>
<dbReference type="InterPro" id="IPR018203">
    <property type="entry name" value="GDP_dissociation_inhibitor"/>
</dbReference>
<dbReference type="AlphaFoldDB" id="A0A1D6M4H9"/>
<evidence type="ECO:0000313" key="2">
    <source>
        <dbReference type="EMBL" id="AQK86026.1"/>
    </source>
</evidence>
<reference evidence="2" key="1">
    <citation type="submission" date="2015-12" db="EMBL/GenBank/DDBJ databases">
        <title>Update maize B73 reference genome by single molecule sequencing technologies.</title>
        <authorList>
            <consortium name="Maize Genome Sequencing Project"/>
            <person name="Ware D."/>
        </authorList>
    </citation>
    <scope>NUCLEOTIDE SEQUENCE</scope>
    <source>
        <tissue evidence="2">Seedling</tissue>
    </source>
</reference>
<dbReference type="GO" id="GO:0007264">
    <property type="term" value="P:small GTPase-mediated signal transduction"/>
    <property type="evidence" value="ECO:0007669"/>
    <property type="project" value="InterPro"/>
</dbReference>
<accession>A0A1D6M4H9</accession>
<dbReference type="SUPFAM" id="SSF51905">
    <property type="entry name" value="FAD/NAD(P)-binding domain"/>
    <property type="match status" value="1"/>
</dbReference>
<name>A0A1D6M4H9_MAIZE</name>
<dbReference type="InterPro" id="IPR036188">
    <property type="entry name" value="FAD/NAD-bd_sf"/>
</dbReference>
<dbReference type="Pfam" id="PF00996">
    <property type="entry name" value="GDI"/>
    <property type="match status" value="1"/>
</dbReference>
<evidence type="ECO:0000256" key="1">
    <source>
        <dbReference type="ARBA" id="ARBA00005593"/>
    </source>
</evidence>
<comment type="similarity">
    <text evidence="1">Belongs to the Rab GDI family.</text>
</comment>
<organism evidence="2">
    <name type="scientific">Zea mays</name>
    <name type="common">Maize</name>
    <dbReference type="NCBI Taxonomy" id="4577"/>
    <lineage>
        <taxon>Eukaryota</taxon>
        <taxon>Viridiplantae</taxon>
        <taxon>Streptophyta</taxon>
        <taxon>Embryophyta</taxon>
        <taxon>Tracheophyta</taxon>
        <taxon>Spermatophyta</taxon>
        <taxon>Magnoliopsida</taxon>
        <taxon>Liliopsida</taxon>
        <taxon>Poales</taxon>
        <taxon>Poaceae</taxon>
        <taxon>PACMAD clade</taxon>
        <taxon>Panicoideae</taxon>
        <taxon>Andropogonodae</taxon>
        <taxon>Andropogoneae</taxon>
        <taxon>Tripsacinae</taxon>
        <taxon>Zea</taxon>
    </lineage>
</organism>